<feature type="chain" id="PRO_5035873263" description="Connectin" evidence="5">
    <location>
        <begin position="20"/>
        <end position="592"/>
    </location>
</feature>
<dbReference type="AlphaFoldDB" id="A0A8S1AKW8"/>
<dbReference type="Proteomes" id="UP000494106">
    <property type="component" value="Unassembled WGS sequence"/>
</dbReference>
<name>A0A8S1AKW8_ARCPL</name>
<evidence type="ECO:0000256" key="4">
    <source>
        <dbReference type="SAM" id="MobiDB-lite"/>
    </source>
</evidence>
<dbReference type="EMBL" id="CADEBC010000530">
    <property type="protein sequence ID" value="CAB3247059.1"/>
    <property type="molecule type" value="Genomic_DNA"/>
</dbReference>
<gene>
    <name evidence="6" type="ORF">APLA_LOCUS11164</name>
</gene>
<dbReference type="SMART" id="SM00369">
    <property type="entry name" value="LRR_TYP"/>
    <property type="match status" value="7"/>
</dbReference>
<proteinExistence type="predicted"/>
<evidence type="ECO:0000256" key="2">
    <source>
        <dbReference type="ARBA" id="ARBA00022729"/>
    </source>
</evidence>
<evidence type="ECO:0000256" key="3">
    <source>
        <dbReference type="ARBA" id="ARBA00022737"/>
    </source>
</evidence>
<feature type="region of interest" description="Disordered" evidence="4">
    <location>
        <begin position="545"/>
        <end position="570"/>
    </location>
</feature>
<dbReference type="Pfam" id="PF13855">
    <property type="entry name" value="LRR_8"/>
    <property type="match status" value="1"/>
</dbReference>
<keyword evidence="1" id="KW-0433">Leucine-rich repeat</keyword>
<dbReference type="FunFam" id="3.80.10.10:FF:000732">
    <property type="entry name" value="GD11101"/>
    <property type="match status" value="1"/>
</dbReference>
<dbReference type="InterPro" id="IPR032675">
    <property type="entry name" value="LRR_dom_sf"/>
</dbReference>
<dbReference type="GO" id="GO:0005886">
    <property type="term" value="C:plasma membrane"/>
    <property type="evidence" value="ECO:0007669"/>
    <property type="project" value="TreeGrafter"/>
</dbReference>
<reference evidence="6 7" key="1">
    <citation type="submission" date="2020-04" db="EMBL/GenBank/DDBJ databases">
        <authorList>
            <person name="Wallbank WR R."/>
            <person name="Pardo Diaz C."/>
            <person name="Kozak K."/>
            <person name="Martin S."/>
            <person name="Jiggins C."/>
            <person name="Moest M."/>
            <person name="Warren A I."/>
            <person name="Byers J.R.P. K."/>
            <person name="Montejo-Kovacevich G."/>
            <person name="Yen C E."/>
        </authorList>
    </citation>
    <scope>NUCLEOTIDE SEQUENCE [LARGE SCALE GENOMIC DNA]</scope>
</reference>
<accession>A0A8S1AKW8</accession>
<dbReference type="PANTHER" id="PTHR24369">
    <property type="entry name" value="ANTIGEN BSP, PUTATIVE-RELATED"/>
    <property type="match status" value="1"/>
</dbReference>
<dbReference type="SMART" id="SM00365">
    <property type="entry name" value="LRR_SD22"/>
    <property type="match status" value="5"/>
</dbReference>
<evidence type="ECO:0008006" key="8">
    <source>
        <dbReference type="Google" id="ProtNLM"/>
    </source>
</evidence>
<feature type="compositionally biased region" description="Basic and acidic residues" evidence="4">
    <location>
        <begin position="545"/>
        <end position="565"/>
    </location>
</feature>
<dbReference type="InterPro" id="IPR026906">
    <property type="entry name" value="LRR_5"/>
</dbReference>
<dbReference type="InterPro" id="IPR001611">
    <property type="entry name" value="Leu-rich_rpt"/>
</dbReference>
<dbReference type="PANTHER" id="PTHR24369:SF210">
    <property type="entry name" value="CHAOPTIN-RELATED"/>
    <property type="match status" value="1"/>
</dbReference>
<protein>
    <recommendedName>
        <fullName evidence="8">Connectin</fullName>
    </recommendedName>
</protein>
<comment type="caution">
    <text evidence="6">The sequence shown here is derived from an EMBL/GenBank/DDBJ whole genome shotgun (WGS) entry which is preliminary data.</text>
</comment>
<evidence type="ECO:0000256" key="5">
    <source>
        <dbReference type="SAM" id="SignalP"/>
    </source>
</evidence>
<keyword evidence="7" id="KW-1185">Reference proteome</keyword>
<evidence type="ECO:0000313" key="6">
    <source>
        <dbReference type="EMBL" id="CAB3247059.1"/>
    </source>
</evidence>
<keyword evidence="3" id="KW-0677">Repeat</keyword>
<dbReference type="InterPro" id="IPR050541">
    <property type="entry name" value="LRR_TM_domain-containing"/>
</dbReference>
<evidence type="ECO:0000313" key="7">
    <source>
        <dbReference type="Proteomes" id="UP000494106"/>
    </source>
</evidence>
<dbReference type="Pfam" id="PF13306">
    <property type="entry name" value="LRR_5"/>
    <property type="match status" value="1"/>
</dbReference>
<dbReference type="Gene3D" id="3.80.10.10">
    <property type="entry name" value="Ribonuclease Inhibitor"/>
    <property type="match status" value="2"/>
</dbReference>
<dbReference type="SUPFAM" id="SSF52058">
    <property type="entry name" value="L domain-like"/>
    <property type="match status" value="1"/>
</dbReference>
<dbReference type="InterPro" id="IPR003591">
    <property type="entry name" value="Leu-rich_rpt_typical-subtyp"/>
</dbReference>
<feature type="signal peptide" evidence="5">
    <location>
        <begin position="1"/>
        <end position="19"/>
    </location>
</feature>
<dbReference type="OrthoDB" id="6022531at2759"/>
<organism evidence="6 7">
    <name type="scientific">Arctia plantaginis</name>
    <name type="common">Wood tiger moth</name>
    <name type="synonym">Phalaena plantaginis</name>
    <dbReference type="NCBI Taxonomy" id="874455"/>
    <lineage>
        <taxon>Eukaryota</taxon>
        <taxon>Metazoa</taxon>
        <taxon>Ecdysozoa</taxon>
        <taxon>Arthropoda</taxon>
        <taxon>Hexapoda</taxon>
        <taxon>Insecta</taxon>
        <taxon>Pterygota</taxon>
        <taxon>Neoptera</taxon>
        <taxon>Endopterygota</taxon>
        <taxon>Lepidoptera</taxon>
        <taxon>Glossata</taxon>
        <taxon>Ditrysia</taxon>
        <taxon>Noctuoidea</taxon>
        <taxon>Erebidae</taxon>
        <taxon>Arctiinae</taxon>
        <taxon>Arctia</taxon>
    </lineage>
</organism>
<evidence type="ECO:0000256" key="1">
    <source>
        <dbReference type="ARBA" id="ARBA00022614"/>
    </source>
</evidence>
<dbReference type="PROSITE" id="PS51450">
    <property type="entry name" value="LRR"/>
    <property type="match status" value="4"/>
</dbReference>
<sequence length="592" mass="67049">MTFWRVIVLAFTTLIFVEAKYYQHHKRDTSTNICDPSYNSTTYVQCYCVFDPRDRAIVRHAECHLTKKDVSPDDKCWASFSTIKNATKLTLSNTRGIHLKYVPTNALLYMQVLMELNIKYGNIENIDSFAFGNLTLLEEISLSDNQIKTLSVNAFAHHRDLTSIALDTNNLQEINRNVFVDLPSLEKLFLTNNQITTIHDKAFVHLLNLRELEIDRNNLFSLNSETFSGLKKLRKLDLSGNSLEVIGDNTFLPLTNLESLNLDGNRIQMLDEKAFYGLGNLQVLSLVHNNLTKIDNPKTFESLHSLSVLSLKSNKLIELRAEILAPILNNFYSNTSNLDVEDNNFPCDCHLDWFMTLINKTQNINLKIAIENLKCNPSDTLRNLWVAFAESEKNTDQAFEDDASQIQNPDIEYYEEGPLNGKFFYMDIRDLANCTNNTDNLQLMAKAMKKETITSSTASGIVTKATISSQTSPKPVSTTEYIEITSKDVPVSSSIYPIEAQESTNKPNKDNETKMKEAFTTSRLATVSAKPLNHDANLFDKEMASDEARPEGAKAHRSVQEKDTPKYNANSAQPNISRMVVVIIMLTLRLCF</sequence>
<keyword evidence="2 5" id="KW-0732">Signal</keyword>